<dbReference type="Proteomes" id="UP001165363">
    <property type="component" value="Unassembled WGS sequence"/>
</dbReference>
<feature type="compositionally biased region" description="Low complexity" evidence="1">
    <location>
        <begin position="181"/>
        <end position="192"/>
    </location>
</feature>
<dbReference type="EMBL" id="JAMGBD010000001">
    <property type="protein sequence ID" value="MCL6682957.1"/>
    <property type="molecule type" value="Genomic_DNA"/>
</dbReference>
<comment type="caution">
    <text evidence="2">The sequence shown here is derived from an EMBL/GenBank/DDBJ whole genome shotgun (WGS) entry which is preliminary data.</text>
</comment>
<protein>
    <submittedName>
        <fullName evidence="2">Uncharacterized protein</fullName>
    </submittedName>
</protein>
<organism evidence="2 3">
    <name type="scientific">Sphingomonas alba</name>
    <dbReference type="NCBI Taxonomy" id="2908208"/>
    <lineage>
        <taxon>Bacteria</taxon>
        <taxon>Pseudomonadati</taxon>
        <taxon>Pseudomonadota</taxon>
        <taxon>Alphaproteobacteria</taxon>
        <taxon>Sphingomonadales</taxon>
        <taxon>Sphingomonadaceae</taxon>
        <taxon>Sphingomonas</taxon>
    </lineage>
</organism>
<feature type="region of interest" description="Disordered" evidence="1">
    <location>
        <begin position="293"/>
        <end position="315"/>
    </location>
</feature>
<evidence type="ECO:0000313" key="2">
    <source>
        <dbReference type="EMBL" id="MCL6682957.1"/>
    </source>
</evidence>
<accession>A0ABT0RKI7</accession>
<keyword evidence="3" id="KW-1185">Reference proteome</keyword>
<dbReference type="RefSeq" id="WP_249846895.1">
    <property type="nucleotide sequence ID" value="NZ_JAMGBD010000001.1"/>
</dbReference>
<sequence>MDEIDHEPESNLALATTLEDSFFETRRFRNDGWDGPTKALFCRTLAETGIVRDACRACNMSAKSAYALRHRDPLFARAWEAALSMARERLADELLARSLKGSAEQIVRDGCIWGERHHFDNKLAFSILRRLDRRAELGSTFKTPAAWEMPATPPALTGEWQLVLDAMSEDRIADAERLLTPKPKGNGGNDPPFSLDSEEENEGDSEPEAPQRVWRDWEDEWRTDFPAPAGFDGDEWGSWDDEEGYSRTLTQDERAALAAAGMIRIEETIEISIEEDEAARDAFFAALRTVTPANEPGSACLQPQQGKADAGSSPA</sequence>
<feature type="compositionally biased region" description="Acidic residues" evidence="1">
    <location>
        <begin position="196"/>
        <end position="207"/>
    </location>
</feature>
<proteinExistence type="predicted"/>
<reference evidence="2" key="1">
    <citation type="submission" date="2022-05" db="EMBL/GenBank/DDBJ databases">
        <authorList>
            <person name="Jo J.-H."/>
            <person name="Im W.-T."/>
        </authorList>
    </citation>
    <scope>NUCLEOTIDE SEQUENCE</scope>
    <source>
        <strain evidence="2">SE158</strain>
    </source>
</reference>
<name>A0ABT0RKI7_9SPHN</name>
<evidence type="ECO:0000256" key="1">
    <source>
        <dbReference type="SAM" id="MobiDB-lite"/>
    </source>
</evidence>
<gene>
    <name evidence="2" type="ORF">LZ536_03440</name>
</gene>
<evidence type="ECO:0000313" key="3">
    <source>
        <dbReference type="Proteomes" id="UP001165363"/>
    </source>
</evidence>
<feature type="region of interest" description="Disordered" evidence="1">
    <location>
        <begin position="177"/>
        <end position="213"/>
    </location>
</feature>